<accession>A0A934SBJ6</accession>
<organism evidence="1 2">
    <name type="scientific">Luteolibacter pohnpeiensis</name>
    <dbReference type="NCBI Taxonomy" id="454153"/>
    <lineage>
        <taxon>Bacteria</taxon>
        <taxon>Pseudomonadati</taxon>
        <taxon>Verrucomicrobiota</taxon>
        <taxon>Verrucomicrobiia</taxon>
        <taxon>Verrucomicrobiales</taxon>
        <taxon>Verrucomicrobiaceae</taxon>
        <taxon>Luteolibacter</taxon>
    </lineage>
</organism>
<dbReference type="AlphaFoldDB" id="A0A934SBJ6"/>
<reference evidence="1" key="1">
    <citation type="submission" date="2021-01" db="EMBL/GenBank/DDBJ databases">
        <title>Modified the classification status of verrucomicrobia.</title>
        <authorList>
            <person name="Feng X."/>
        </authorList>
    </citation>
    <scope>NUCLEOTIDE SEQUENCE</scope>
    <source>
        <strain evidence="1">KCTC 22041</strain>
    </source>
</reference>
<dbReference type="RefSeq" id="WP_200270989.1">
    <property type="nucleotide sequence ID" value="NZ_JAENIJ010000018.1"/>
</dbReference>
<dbReference type="EMBL" id="JAENIJ010000018">
    <property type="protein sequence ID" value="MBK1883152.1"/>
    <property type="molecule type" value="Genomic_DNA"/>
</dbReference>
<keyword evidence="2" id="KW-1185">Reference proteome</keyword>
<sequence>MESHEWNERTDEGKRYFRASYHAQKWTILTTLKTDPDWERLETDQVPEEVWRALRDIIWRKYQRKRLPWERVAELDKILGDEPEEK</sequence>
<evidence type="ECO:0000313" key="2">
    <source>
        <dbReference type="Proteomes" id="UP000603141"/>
    </source>
</evidence>
<comment type="caution">
    <text evidence="1">The sequence shown here is derived from an EMBL/GenBank/DDBJ whole genome shotgun (WGS) entry which is preliminary data.</text>
</comment>
<name>A0A934SBJ6_9BACT</name>
<gene>
    <name evidence="1" type="ORF">JIN85_12040</name>
</gene>
<dbReference type="Proteomes" id="UP000603141">
    <property type="component" value="Unassembled WGS sequence"/>
</dbReference>
<evidence type="ECO:0000313" key="1">
    <source>
        <dbReference type="EMBL" id="MBK1883152.1"/>
    </source>
</evidence>
<protein>
    <submittedName>
        <fullName evidence="1">Uncharacterized protein</fullName>
    </submittedName>
</protein>
<proteinExistence type="predicted"/>